<dbReference type="AlphaFoldDB" id="A0A0A9A0Y2"/>
<organism evidence="1">
    <name type="scientific">Arundo donax</name>
    <name type="common">Giant reed</name>
    <name type="synonym">Donax arundinaceus</name>
    <dbReference type="NCBI Taxonomy" id="35708"/>
    <lineage>
        <taxon>Eukaryota</taxon>
        <taxon>Viridiplantae</taxon>
        <taxon>Streptophyta</taxon>
        <taxon>Embryophyta</taxon>
        <taxon>Tracheophyta</taxon>
        <taxon>Spermatophyta</taxon>
        <taxon>Magnoliopsida</taxon>
        <taxon>Liliopsida</taxon>
        <taxon>Poales</taxon>
        <taxon>Poaceae</taxon>
        <taxon>PACMAD clade</taxon>
        <taxon>Arundinoideae</taxon>
        <taxon>Arundineae</taxon>
        <taxon>Arundo</taxon>
    </lineage>
</organism>
<dbReference type="EMBL" id="GBRH01253139">
    <property type="protein sequence ID" value="JAD44756.1"/>
    <property type="molecule type" value="Transcribed_RNA"/>
</dbReference>
<accession>A0A0A9A0Y2</accession>
<sequence>MGFSETLVHKTWGYVTQTTKPGFMSQGP</sequence>
<name>A0A0A9A0Y2_ARUDO</name>
<reference evidence="1" key="2">
    <citation type="journal article" date="2015" name="Data Brief">
        <title>Shoot transcriptome of the giant reed, Arundo donax.</title>
        <authorList>
            <person name="Barrero R.A."/>
            <person name="Guerrero F.D."/>
            <person name="Moolhuijzen P."/>
            <person name="Goolsby J.A."/>
            <person name="Tidwell J."/>
            <person name="Bellgard S.E."/>
            <person name="Bellgard M.I."/>
        </authorList>
    </citation>
    <scope>NUCLEOTIDE SEQUENCE</scope>
    <source>
        <tissue evidence="1">Shoot tissue taken approximately 20 cm above the soil surface</tissue>
    </source>
</reference>
<protein>
    <submittedName>
        <fullName evidence="1">Uncharacterized protein</fullName>
    </submittedName>
</protein>
<reference evidence="1" key="1">
    <citation type="submission" date="2014-09" db="EMBL/GenBank/DDBJ databases">
        <authorList>
            <person name="Magalhaes I.L.F."/>
            <person name="Oliveira U."/>
            <person name="Santos F.R."/>
            <person name="Vidigal T.H.D.A."/>
            <person name="Brescovit A.D."/>
            <person name="Santos A.J."/>
        </authorList>
    </citation>
    <scope>NUCLEOTIDE SEQUENCE</scope>
    <source>
        <tissue evidence="1">Shoot tissue taken approximately 20 cm above the soil surface</tissue>
    </source>
</reference>
<evidence type="ECO:0000313" key="1">
    <source>
        <dbReference type="EMBL" id="JAD44756.1"/>
    </source>
</evidence>
<proteinExistence type="predicted"/>